<name>A0A067B3F2_VIBMT</name>
<dbReference type="Proteomes" id="UP000053724">
    <property type="component" value="Unassembled WGS sequence"/>
</dbReference>
<protein>
    <submittedName>
        <fullName evidence="2">Uncharacterized protein</fullName>
    </submittedName>
</protein>
<reference evidence="2 4" key="2">
    <citation type="journal article" date="2015" name="Genome Biol. Evol.">
        <title>The Dynamics of Genetic Interactions between Vibrio metoecus and Vibrio cholerae, Two Close Relatives Co-Occurring in the Environment.</title>
        <authorList>
            <person name="Orata F.D."/>
            <person name="Kirchberger P.C."/>
            <person name="Meheust R."/>
            <person name="Barlow E.J."/>
            <person name="Tarr C.L."/>
            <person name="Boucher Y."/>
        </authorList>
    </citation>
    <scope>NUCLEOTIDE SEQUENCE [LARGE SCALE GENOMIC DNA]</scope>
    <source>
        <strain evidence="2 4">08-2459</strain>
    </source>
</reference>
<dbReference type="Proteomes" id="UP000027331">
    <property type="component" value="Unassembled WGS sequence"/>
</dbReference>
<accession>A0A067B3F2</accession>
<dbReference type="AlphaFoldDB" id="A0A067B3F2"/>
<evidence type="ECO:0000313" key="4">
    <source>
        <dbReference type="Proteomes" id="UP000053724"/>
    </source>
</evidence>
<dbReference type="EMBL" id="JJMN01000074">
    <property type="protein sequence ID" value="KDO12904.1"/>
    <property type="molecule type" value="Genomic_DNA"/>
</dbReference>
<gene>
    <name evidence="2" type="ORF">AAY55_01405</name>
    <name evidence="1" type="ORF">DP83_13950</name>
</gene>
<keyword evidence="3" id="KW-1185">Reference proteome</keyword>
<reference evidence="1 3" key="1">
    <citation type="submission" date="2014-04" db="EMBL/GenBank/DDBJ databases">
        <title>Vibrio metecus sp. nov., a close relative of Vibrio cholerae isolated from coastal brackish ponds and clinical specimens.</title>
        <authorList>
            <person name="Kirchberger P.C."/>
            <person name="Turnsek M."/>
            <person name="Hunt D.E."/>
            <person name="Haley B.J."/>
            <person name="Colwell R."/>
            <person name="Polz M.F."/>
            <person name="Tarr C.L."/>
            <person name="Boucher Y."/>
        </authorList>
    </citation>
    <scope>NUCLEOTIDE SEQUENCE [LARGE SCALE GENOMIC DNA]</scope>
    <source>
        <strain evidence="1">OP3H</strain>
        <strain evidence="3">PPCK-2014</strain>
    </source>
</reference>
<evidence type="ECO:0000313" key="2">
    <source>
        <dbReference type="EMBL" id="KQA24714.1"/>
    </source>
</evidence>
<organism evidence="2 4">
    <name type="scientific">Vibrio metoecus</name>
    <dbReference type="NCBI Taxonomy" id="1481663"/>
    <lineage>
        <taxon>Bacteria</taxon>
        <taxon>Pseudomonadati</taxon>
        <taxon>Pseudomonadota</taxon>
        <taxon>Gammaproteobacteria</taxon>
        <taxon>Vibrionales</taxon>
        <taxon>Vibrionaceae</taxon>
        <taxon>Vibrio</taxon>
    </lineage>
</organism>
<dbReference type="EMBL" id="LCUF01000001">
    <property type="protein sequence ID" value="KQA24714.1"/>
    <property type="molecule type" value="Genomic_DNA"/>
</dbReference>
<proteinExistence type="predicted"/>
<comment type="caution">
    <text evidence="2">The sequence shown here is derived from an EMBL/GenBank/DDBJ whole genome shotgun (WGS) entry which is preliminary data.</text>
</comment>
<dbReference type="PATRIC" id="fig|1481663.10.peg.900"/>
<evidence type="ECO:0000313" key="3">
    <source>
        <dbReference type="Proteomes" id="UP000027331"/>
    </source>
</evidence>
<evidence type="ECO:0000313" key="1">
    <source>
        <dbReference type="EMBL" id="KDO12904.1"/>
    </source>
</evidence>
<sequence length="95" mass="10795">MSLDVALLLVEEFLFPDVLLARAVFFVAFCLKCDFRCAGEEGALSLGERDDMLSTLQKCKETVFESFPQERYRLSFARPGKGLANKIIDYCLQFV</sequence>